<evidence type="ECO:0000259" key="2">
    <source>
        <dbReference type="PROSITE" id="PS50887"/>
    </source>
</evidence>
<evidence type="ECO:0000313" key="4">
    <source>
        <dbReference type="Proteomes" id="UP000199707"/>
    </source>
</evidence>
<feature type="domain" description="GGDEF" evidence="2">
    <location>
        <begin position="238"/>
        <end position="370"/>
    </location>
</feature>
<reference evidence="4" key="1">
    <citation type="submission" date="2016-10" db="EMBL/GenBank/DDBJ databases">
        <authorList>
            <person name="Varghese N."/>
            <person name="Submissions S."/>
        </authorList>
    </citation>
    <scope>NUCLEOTIDE SEQUENCE [LARGE SCALE GENOMIC DNA]</scope>
    <source>
        <strain evidence="4">UNC267MFSha1.1M11</strain>
    </source>
</reference>
<gene>
    <name evidence="3" type="ORF">SAMN02799620_04919</name>
</gene>
<dbReference type="PANTHER" id="PTHR45138:SF9">
    <property type="entry name" value="DIGUANYLATE CYCLASE DGCM-RELATED"/>
    <property type="match status" value="1"/>
</dbReference>
<evidence type="ECO:0000256" key="1">
    <source>
        <dbReference type="SAM" id="Phobius"/>
    </source>
</evidence>
<keyword evidence="1" id="KW-1133">Transmembrane helix</keyword>
<keyword evidence="1" id="KW-0812">Transmembrane</keyword>
<name>A0A1G4WUJ8_9MYCO</name>
<dbReference type="SUPFAM" id="SSF55073">
    <property type="entry name" value="Nucleotide cyclase"/>
    <property type="match status" value="1"/>
</dbReference>
<dbReference type="GO" id="GO:1902201">
    <property type="term" value="P:negative regulation of bacterial-type flagellum-dependent cell motility"/>
    <property type="evidence" value="ECO:0007669"/>
    <property type="project" value="TreeGrafter"/>
</dbReference>
<dbReference type="InterPro" id="IPR050469">
    <property type="entry name" value="Diguanylate_Cyclase"/>
</dbReference>
<dbReference type="AlphaFoldDB" id="A0A1G4WUJ8"/>
<dbReference type="SMART" id="SM00267">
    <property type="entry name" value="GGDEF"/>
    <property type="match status" value="1"/>
</dbReference>
<sequence length="370" mass="38946">MESVCIIGGGKRLARLSDWLDQPDQFEAVTAFLCHRGLIRSTRVLLAVVAASSVLAPLALIVPGARHVTVGSAVVIGVVGASLSCVMTWFWLTRWPTRRQSLIAASMATVCIVAWSLAQPSAALAAFTCAAVPITSGYIAFFHSTRALALNIAAGQVASAVAAYRLATDVDIKTAIAALWLLWLINMVAPFTVRGLSEAMSKYATRADEDPLTGLLNRRGFLDVVERLLIGGMAGGQNYLVMLMVDLDDFKRINDTYGHAAGDRVLLRVADILRKHAPVDAAICRAGGEEFLLAATSRTGDAAFTTPLCRAIAALAGNVTASIGVTVVHGDDVHAAPRPADLVLDLIGAADSAMYAAKRSGGNRVVIGAR</sequence>
<feature type="transmembrane region" description="Helical" evidence="1">
    <location>
        <begin position="148"/>
        <end position="166"/>
    </location>
</feature>
<feature type="transmembrane region" description="Helical" evidence="1">
    <location>
        <begin position="44"/>
        <end position="62"/>
    </location>
</feature>
<dbReference type="InterPro" id="IPR029787">
    <property type="entry name" value="Nucleotide_cyclase"/>
</dbReference>
<dbReference type="STRING" id="1502745.SAMN02799620_04919"/>
<accession>A0A1G4WUJ8</accession>
<dbReference type="GO" id="GO:0052621">
    <property type="term" value="F:diguanylate cyclase activity"/>
    <property type="evidence" value="ECO:0007669"/>
    <property type="project" value="TreeGrafter"/>
</dbReference>
<dbReference type="GO" id="GO:0043709">
    <property type="term" value="P:cell adhesion involved in single-species biofilm formation"/>
    <property type="evidence" value="ECO:0007669"/>
    <property type="project" value="TreeGrafter"/>
</dbReference>
<dbReference type="NCBIfam" id="TIGR00254">
    <property type="entry name" value="GGDEF"/>
    <property type="match status" value="1"/>
</dbReference>
<dbReference type="CDD" id="cd01949">
    <property type="entry name" value="GGDEF"/>
    <property type="match status" value="1"/>
</dbReference>
<feature type="transmembrane region" description="Helical" evidence="1">
    <location>
        <begin position="101"/>
        <end position="118"/>
    </location>
</feature>
<evidence type="ECO:0000313" key="3">
    <source>
        <dbReference type="EMBL" id="SCX29835.1"/>
    </source>
</evidence>
<proteinExistence type="predicted"/>
<dbReference type="InterPro" id="IPR043128">
    <property type="entry name" value="Rev_trsase/Diguanyl_cyclase"/>
</dbReference>
<dbReference type="EMBL" id="FMUB01000011">
    <property type="protein sequence ID" value="SCX29835.1"/>
    <property type="molecule type" value="Genomic_DNA"/>
</dbReference>
<dbReference type="PROSITE" id="PS50887">
    <property type="entry name" value="GGDEF"/>
    <property type="match status" value="1"/>
</dbReference>
<feature type="transmembrane region" description="Helical" evidence="1">
    <location>
        <begin position="68"/>
        <end position="92"/>
    </location>
</feature>
<dbReference type="PANTHER" id="PTHR45138">
    <property type="entry name" value="REGULATORY COMPONENTS OF SENSORY TRANSDUCTION SYSTEM"/>
    <property type="match status" value="1"/>
</dbReference>
<feature type="transmembrane region" description="Helical" evidence="1">
    <location>
        <begin position="172"/>
        <end position="193"/>
    </location>
</feature>
<dbReference type="InterPro" id="IPR000160">
    <property type="entry name" value="GGDEF_dom"/>
</dbReference>
<dbReference type="Pfam" id="PF00990">
    <property type="entry name" value="GGDEF"/>
    <property type="match status" value="1"/>
</dbReference>
<dbReference type="GO" id="GO:0005886">
    <property type="term" value="C:plasma membrane"/>
    <property type="evidence" value="ECO:0007669"/>
    <property type="project" value="TreeGrafter"/>
</dbReference>
<feature type="transmembrane region" description="Helical" evidence="1">
    <location>
        <begin position="124"/>
        <end position="141"/>
    </location>
</feature>
<organism evidence="3 4">
    <name type="scientific">Mycolicibacterium fluoranthenivorans</name>
    <dbReference type="NCBI Taxonomy" id="258505"/>
    <lineage>
        <taxon>Bacteria</taxon>
        <taxon>Bacillati</taxon>
        <taxon>Actinomycetota</taxon>
        <taxon>Actinomycetes</taxon>
        <taxon>Mycobacteriales</taxon>
        <taxon>Mycobacteriaceae</taxon>
        <taxon>Mycolicibacterium</taxon>
    </lineage>
</organism>
<protein>
    <submittedName>
        <fullName evidence="3">Diguanylate cyclase (GGDEF) domain-containing protein</fullName>
    </submittedName>
</protein>
<keyword evidence="1" id="KW-0472">Membrane</keyword>
<dbReference type="Proteomes" id="UP000199707">
    <property type="component" value="Unassembled WGS sequence"/>
</dbReference>
<dbReference type="Gene3D" id="3.30.70.270">
    <property type="match status" value="1"/>
</dbReference>